<evidence type="ECO:0000313" key="3">
    <source>
        <dbReference type="Proteomes" id="UP000199477"/>
    </source>
</evidence>
<accession>A0A1I1XTR7</accession>
<feature type="transmembrane region" description="Helical" evidence="1">
    <location>
        <begin position="84"/>
        <end position="105"/>
    </location>
</feature>
<sequence length="323" mass="35097">MKTFYWMVKREFWENRGGFLWAPVVTGVVFLVLNVMAIVAAEVMRARNGIEIGGNNFRVLIEKASSGDLAQVGAALDMTMLSSMALITFVLAFVVFFYCLGSLYDDRRDRSVLFWKSLPLSNTGTVLSKVFSAVILAPAIAVVVGIAVGLVQLVIFSLVLSFHGINMWELLTLAHPVRAVISLLSSVPVYALWAAPAVGWLMLCSAWARSKPFLWAVAAPVVAGLMVTWFGIMGVFNLPTQWFWSNIVGRALLSVFPGSHFAMDKHAFRGISEGLGEAHNPLALISPTQTYAVLASPNLWIGVAAGAALIAAAIWFRRTGDDS</sequence>
<dbReference type="RefSeq" id="WP_026634388.1">
    <property type="nucleotide sequence ID" value="NZ_FONH01000001.1"/>
</dbReference>
<gene>
    <name evidence="2" type="ORF">SAMN02799615_00374</name>
</gene>
<organism evidence="2 3">
    <name type="scientific">Dyella marensis</name>
    <dbReference type="NCBI Taxonomy" id="500610"/>
    <lineage>
        <taxon>Bacteria</taxon>
        <taxon>Pseudomonadati</taxon>
        <taxon>Pseudomonadota</taxon>
        <taxon>Gammaproteobacteria</taxon>
        <taxon>Lysobacterales</taxon>
        <taxon>Rhodanobacteraceae</taxon>
        <taxon>Dyella</taxon>
    </lineage>
</organism>
<keyword evidence="1" id="KW-0472">Membrane</keyword>
<feature type="transmembrane region" description="Helical" evidence="1">
    <location>
        <begin position="179"/>
        <end position="201"/>
    </location>
</feature>
<protein>
    <submittedName>
        <fullName evidence="2">ABC-2 type transport system permease protein</fullName>
    </submittedName>
</protein>
<reference evidence="3" key="1">
    <citation type="submission" date="2016-10" db="EMBL/GenBank/DDBJ databases">
        <authorList>
            <person name="Varghese N."/>
            <person name="Submissions S."/>
        </authorList>
    </citation>
    <scope>NUCLEOTIDE SEQUENCE [LARGE SCALE GENOMIC DNA]</scope>
    <source>
        <strain evidence="3">UNC178MFTsu3.1</strain>
    </source>
</reference>
<dbReference type="Proteomes" id="UP000199477">
    <property type="component" value="Unassembled WGS sequence"/>
</dbReference>
<dbReference type="EMBL" id="FONH01000001">
    <property type="protein sequence ID" value="SFE10631.1"/>
    <property type="molecule type" value="Genomic_DNA"/>
</dbReference>
<feature type="transmembrane region" description="Helical" evidence="1">
    <location>
        <begin position="299"/>
        <end position="316"/>
    </location>
</feature>
<dbReference type="STRING" id="500610.SAMN02799615_00374"/>
<keyword evidence="1" id="KW-1133">Transmembrane helix</keyword>
<name>A0A1I1XTR7_9GAMM</name>
<keyword evidence="3" id="KW-1185">Reference proteome</keyword>
<keyword evidence="1" id="KW-0812">Transmembrane</keyword>
<evidence type="ECO:0000313" key="2">
    <source>
        <dbReference type="EMBL" id="SFE10631.1"/>
    </source>
</evidence>
<evidence type="ECO:0000256" key="1">
    <source>
        <dbReference type="SAM" id="Phobius"/>
    </source>
</evidence>
<feature type="transmembrane region" description="Helical" evidence="1">
    <location>
        <begin position="20"/>
        <end position="41"/>
    </location>
</feature>
<dbReference type="AlphaFoldDB" id="A0A1I1XTR7"/>
<feature type="transmembrane region" description="Helical" evidence="1">
    <location>
        <begin position="213"/>
        <end position="236"/>
    </location>
</feature>
<proteinExistence type="predicted"/>
<feature type="transmembrane region" description="Helical" evidence="1">
    <location>
        <begin position="126"/>
        <end position="159"/>
    </location>
</feature>